<accession>A0A7S1NBI6</accession>
<name>A0A7S1NBI6_9EUGL</name>
<organism evidence="1">
    <name type="scientific">Eutreptiella gymnastica</name>
    <dbReference type="NCBI Taxonomy" id="73025"/>
    <lineage>
        <taxon>Eukaryota</taxon>
        <taxon>Discoba</taxon>
        <taxon>Euglenozoa</taxon>
        <taxon>Euglenida</taxon>
        <taxon>Spirocuta</taxon>
        <taxon>Euglenophyceae</taxon>
        <taxon>Eutreptiales</taxon>
        <taxon>Eutreptiaceae</taxon>
        <taxon>Eutreptiella</taxon>
    </lineage>
</organism>
<dbReference type="EMBL" id="HBGA01051872">
    <property type="protein sequence ID" value="CAD9007974.1"/>
    <property type="molecule type" value="Transcribed_RNA"/>
</dbReference>
<evidence type="ECO:0000313" key="1">
    <source>
        <dbReference type="EMBL" id="CAD9007974.1"/>
    </source>
</evidence>
<reference evidence="1" key="1">
    <citation type="submission" date="2021-01" db="EMBL/GenBank/DDBJ databases">
        <authorList>
            <person name="Corre E."/>
            <person name="Pelletier E."/>
            <person name="Niang G."/>
            <person name="Scheremetjew M."/>
            <person name="Finn R."/>
            <person name="Kale V."/>
            <person name="Holt S."/>
            <person name="Cochrane G."/>
            <person name="Meng A."/>
            <person name="Brown T."/>
            <person name="Cohen L."/>
        </authorList>
    </citation>
    <scope>NUCLEOTIDE SEQUENCE</scope>
    <source>
        <strain evidence="1">NIES-381</strain>
    </source>
</reference>
<sequence length="180" mass="20032">MLQRIHRAGLEKTMHCPVQCTMYRVSLRRLVKQLHVPCSVVSCVLHGVINGVFPGVAPCRSPTAFARQSPWLAVLGNDWHEPRTVRHSRPLPNTCAKIQGEDPHFPPPPFSFRLQRLDMQTPALGCQGPSRQSVRGMVRATYGRDVPSHPQLNLSVRWPEGARSIVTVVPPPSPPLPKPL</sequence>
<gene>
    <name evidence="1" type="ORF">EGYM00392_LOCUS19068</name>
</gene>
<dbReference type="AlphaFoldDB" id="A0A7S1NBI6"/>
<proteinExistence type="predicted"/>
<protein>
    <submittedName>
        <fullName evidence="1">Uncharacterized protein</fullName>
    </submittedName>
</protein>